<dbReference type="InterPro" id="IPR050248">
    <property type="entry name" value="Polysacc_deacetylase_ArnD"/>
</dbReference>
<protein>
    <recommendedName>
        <fullName evidence="1">NodB homology domain-containing protein</fullName>
    </recommendedName>
</protein>
<dbReference type="GO" id="GO:0016810">
    <property type="term" value="F:hydrolase activity, acting on carbon-nitrogen (but not peptide) bonds"/>
    <property type="evidence" value="ECO:0007669"/>
    <property type="project" value="InterPro"/>
</dbReference>
<dbReference type="InterPro" id="IPR002509">
    <property type="entry name" value="NODB_dom"/>
</dbReference>
<organism evidence="2">
    <name type="scientific">marine metagenome</name>
    <dbReference type="NCBI Taxonomy" id="408172"/>
    <lineage>
        <taxon>unclassified sequences</taxon>
        <taxon>metagenomes</taxon>
        <taxon>ecological metagenomes</taxon>
    </lineage>
</organism>
<dbReference type="AlphaFoldDB" id="A0A382RRZ9"/>
<dbReference type="GO" id="GO:0005975">
    <property type="term" value="P:carbohydrate metabolic process"/>
    <property type="evidence" value="ECO:0007669"/>
    <property type="project" value="InterPro"/>
</dbReference>
<accession>A0A382RRZ9</accession>
<dbReference type="SUPFAM" id="SSF88713">
    <property type="entry name" value="Glycoside hydrolase/deacetylase"/>
    <property type="match status" value="1"/>
</dbReference>
<name>A0A382RRZ9_9ZZZZ</name>
<reference evidence="2" key="1">
    <citation type="submission" date="2018-05" db="EMBL/GenBank/DDBJ databases">
        <authorList>
            <person name="Lanie J.A."/>
            <person name="Ng W.-L."/>
            <person name="Kazmierczak K.M."/>
            <person name="Andrzejewski T.M."/>
            <person name="Davidsen T.M."/>
            <person name="Wayne K.J."/>
            <person name="Tettelin H."/>
            <person name="Glass J.I."/>
            <person name="Rusch D."/>
            <person name="Podicherti R."/>
            <person name="Tsui H.-C.T."/>
            <person name="Winkler M.E."/>
        </authorList>
    </citation>
    <scope>NUCLEOTIDE SEQUENCE</scope>
</reference>
<proteinExistence type="predicted"/>
<dbReference type="Pfam" id="PF11959">
    <property type="entry name" value="DUF3473"/>
    <property type="match status" value="1"/>
</dbReference>
<dbReference type="EMBL" id="UINC01123398">
    <property type="protein sequence ID" value="SVC99847.1"/>
    <property type="molecule type" value="Genomic_DNA"/>
</dbReference>
<feature type="non-terminal residue" evidence="2">
    <location>
        <position position="275"/>
    </location>
</feature>
<dbReference type="InterPro" id="IPR011330">
    <property type="entry name" value="Glyco_hydro/deAcase_b/a-brl"/>
</dbReference>
<dbReference type="PANTHER" id="PTHR10587:SF137">
    <property type="entry name" value="4-DEOXY-4-FORMAMIDO-L-ARABINOSE-PHOSPHOUNDECAPRENOL DEFORMYLASE ARND-RELATED"/>
    <property type="match status" value="1"/>
</dbReference>
<sequence>MNKSLILTFDLEEWFHLCLDDTPSSWDKYEKRFEKNADYLLETLDQNNVKATFLVLGWIARKYPEIIRKISENGHDIGSHSNVHNLVYEQSEEEFEKDLTESLKILEDVTSKTISIYRAPAFSINTQSKWALEIIAENGIKCDLSLFQGHHSLGGIAGKTIDEPFYINTRFGKILEYPMTLTKILGLTFATCGGGYFRLLPFSIIKTLLMQNEYRMTYFHPRDFDYDQPRISMSAMKYFKTYIGLLSSKSKFQKLLKNFNPISLSEDLRIRELDK</sequence>
<dbReference type="InterPro" id="IPR022560">
    <property type="entry name" value="DUF3473"/>
</dbReference>
<feature type="domain" description="NodB homology" evidence="1">
    <location>
        <begin position="23"/>
        <end position="275"/>
    </location>
</feature>
<dbReference type="InterPro" id="IPR045235">
    <property type="entry name" value="PuuE_HpPgdA-like"/>
</dbReference>
<dbReference type="Gene3D" id="3.20.20.370">
    <property type="entry name" value="Glycoside hydrolase/deacetylase"/>
    <property type="match status" value="1"/>
</dbReference>
<evidence type="ECO:0000313" key="2">
    <source>
        <dbReference type="EMBL" id="SVC99847.1"/>
    </source>
</evidence>
<dbReference type="Pfam" id="PF01522">
    <property type="entry name" value="Polysacc_deac_1"/>
    <property type="match status" value="1"/>
</dbReference>
<dbReference type="PROSITE" id="PS51677">
    <property type="entry name" value="NODB"/>
    <property type="match status" value="1"/>
</dbReference>
<dbReference type="CDD" id="cd10941">
    <property type="entry name" value="CE4_PuuE_HpPgdA_like_2"/>
    <property type="match status" value="1"/>
</dbReference>
<gene>
    <name evidence="2" type="ORF">METZ01_LOCUS352701</name>
</gene>
<evidence type="ECO:0000259" key="1">
    <source>
        <dbReference type="PROSITE" id="PS51677"/>
    </source>
</evidence>
<dbReference type="PANTHER" id="PTHR10587">
    <property type="entry name" value="GLYCOSYL TRANSFERASE-RELATED"/>
    <property type="match status" value="1"/>
</dbReference>